<evidence type="ECO:0000313" key="2">
    <source>
        <dbReference type="EMBL" id="CAD6917890.1"/>
    </source>
</evidence>
<proteinExistence type="predicted"/>
<dbReference type="EMBL" id="CAJHJG010002130">
    <property type="protein sequence ID" value="CAD6917890.1"/>
    <property type="molecule type" value="Genomic_DNA"/>
</dbReference>
<feature type="region of interest" description="Disordered" evidence="1">
    <location>
        <begin position="87"/>
        <end position="167"/>
    </location>
</feature>
<organism evidence="3 4">
    <name type="scientific">Tilletia caries</name>
    <name type="common">wheat bunt fungus</name>
    <dbReference type="NCBI Taxonomy" id="13290"/>
    <lineage>
        <taxon>Eukaryota</taxon>
        <taxon>Fungi</taxon>
        <taxon>Dikarya</taxon>
        <taxon>Basidiomycota</taxon>
        <taxon>Ustilaginomycotina</taxon>
        <taxon>Exobasidiomycetes</taxon>
        <taxon>Tilletiales</taxon>
        <taxon>Tilletiaceae</taxon>
        <taxon>Tilletia</taxon>
    </lineage>
</organism>
<feature type="compositionally biased region" description="Polar residues" evidence="1">
    <location>
        <begin position="89"/>
        <end position="99"/>
    </location>
</feature>
<evidence type="ECO:0000313" key="4">
    <source>
        <dbReference type="Proteomes" id="UP000077671"/>
    </source>
</evidence>
<feature type="compositionally biased region" description="Polar residues" evidence="1">
    <location>
        <begin position="108"/>
        <end position="129"/>
    </location>
</feature>
<name>A0A177UK21_9BASI</name>
<accession>A0A177UK21</accession>
<evidence type="ECO:0000313" key="3">
    <source>
        <dbReference type="EMBL" id="KAE8260705.1"/>
    </source>
</evidence>
<dbReference type="EMBL" id="LWDD02000450">
    <property type="protein sequence ID" value="KAE8260705.1"/>
    <property type="molecule type" value="Genomic_DNA"/>
</dbReference>
<reference evidence="3" key="1">
    <citation type="submission" date="2016-04" db="EMBL/GenBank/DDBJ databases">
        <authorList>
            <person name="Nguyen H.D."/>
            <person name="Kesanakurti P."/>
            <person name="Cullis J."/>
            <person name="Levesque C.A."/>
            <person name="Hambleton S."/>
        </authorList>
    </citation>
    <scope>NUCLEOTIDE SEQUENCE</scope>
    <source>
        <strain evidence="3">DAOMC 238032</strain>
    </source>
</reference>
<reference evidence="3" key="2">
    <citation type="journal article" date="2019" name="IMA Fungus">
        <title>Genome sequencing and comparison of five Tilletia species to identify candidate genes for the detection of regulated species infecting wheat.</title>
        <authorList>
            <person name="Nguyen H.D.T."/>
            <person name="Sultana T."/>
            <person name="Kesanakurti P."/>
            <person name="Hambleton S."/>
        </authorList>
    </citation>
    <scope>NUCLEOTIDE SEQUENCE</scope>
    <source>
        <strain evidence="3">DAOMC 238032</strain>
    </source>
</reference>
<protein>
    <submittedName>
        <fullName evidence="3">Uncharacterized protein</fullName>
    </submittedName>
</protein>
<gene>
    <name evidence="3" type="ORF">A4X03_0g3724</name>
    <name evidence="2" type="ORF">JKIAZH3_G1455</name>
</gene>
<sequence>MSFVTPPPLPTYSQVDFALTIGQEESFLNAAFDFTDGLQPIQHVNDLLFDFHFPPPSFELMRQNVDRLEQVKAGQLSIDDWIDALPEPLSQSVRNPSTDAQRKVMERLSQSQRQLSPEPTNAAESNQSDTEIESIRDPTPPCGQQEDFHQPTSPPALARPLPHTSGP</sequence>
<evidence type="ECO:0000313" key="5">
    <source>
        <dbReference type="Proteomes" id="UP000836402"/>
    </source>
</evidence>
<dbReference type="Proteomes" id="UP000077671">
    <property type="component" value="Unassembled WGS sequence"/>
</dbReference>
<comment type="caution">
    <text evidence="3">The sequence shown here is derived from an EMBL/GenBank/DDBJ whole genome shotgun (WGS) entry which is preliminary data.</text>
</comment>
<keyword evidence="5" id="KW-1185">Reference proteome</keyword>
<reference evidence="2" key="3">
    <citation type="submission" date="2020-10" db="EMBL/GenBank/DDBJ databases">
        <authorList>
            <person name="Sedaghatjoo S."/>
        </authorList>
    </citation>
    <scope>NUCLEOTIDE SEQUENCE</scope>
    <source>
        <strain evidence="2">AZH3</strain>
    </source>
</reference>
<dbReference type="Proteomes" id="UP000836402">
    <property type="component" value="Unassembled WGS sequence"/>
</dbReference>
<evidence type="ECO:0000256" key="1">
    <source>
        <dbReference type="SAM" id="MobiDB-lite"/>
    </source>
</evidence>
<dbReference type="AlphaFoldDB" id="A0A177UK21"/>